<keyword evidence="1" id="KW-0812">Transmembrane</keyword>
<dbReference type="AlphaFoldDB" id="A0ABD5PYG2"/>
<keyword evidence="1" id="KW-1133">Transmembrane helix</keyword>
<keyword evidence="1" id="KW-0472">Membrane</keyword>
<proteinExistence type="predicted"/>
<keyword evidence="3" id="KW-1185">Reference proteome</keyword>
<accession>A0ABD5PYG2</accession>
<dbReference type="RefSeq" id="WP_254267572.1">
    <property type="nucleotide sequence ID" value="NZ_CP100400.1"/>
</dbReference>
<evidence type="ECO:0000256" key="1">
    <source>
        <dbReference type="SAM" id="Phobius"/>
    </source>
</evidence>
<evidence type="ECO:0000313" key="2">
    <source>
        <dbReference type="EMBL" id="MFC4822921.1"/>
    </source>
</evidence>
<name>A0ABD5PYG2_9EURY</name>
<dbReference type="EMBL" id="JBHSHT010000001">
    <property type="protein sequence ID" value="MFC4822921.1"/>
    <property type="molecule type" value="Genomic_DNA"/>
</dbReference>
<feature type="transmembrane region" description="Helical" evidence="1">
    <location>
        <begin position="12"/>
        <end position="30"/>
    </location>
</feature>
<evidence type="ECO:0000313" key="3">
    <source>
        <dbReference type="Proteomes" id="UP001595945"/>
    </source>
</evidence>
<protein>
    <submittedName>
        <fullName evidence="2">Uncharacterized protein</fullName>
    </submittedName>
</protein>
<dbReference type="Proteomes" id="UP001595945">
    <property type="component" value="Unassembled WGS sequence"/>
</dbReference>
<dbReference type="GeneID" id="73046036"/>
<sequence>MTSLVQHSVAELGSLLVIATVVAVMMWSMTDVTGVSRTVTAGITWVVAFGAAAVGMWLLRS</sequence>
<gene>
    <name evidence="2" type="ORF">ACFO9K_01465</name>
</gene>
<feature type="transmembrane region" description="Helical" evidence="1">
    <location>
        <begin position="42"/>
        <end position="59"/>
    </location>
</feature>
<organism evidence="2 3">
    <name type="scientific">Halorussus aquaticus</name>
    <dbReference type="NCBI Taxonomy" id="2953748"/>
    <lineage>
        <taxon>Archaea</taxon>
        <taxon>Methanobacteriati</taxon>
        <taxon>Methanobacteriota</taxon>
        <taxon>Stenosarchaea group</taxon>
        <taxon>Halobacteria</taxon>
        <taxon>Halobacteriales</taxon>
        <taxon>Haladaptataceae</taxon>
        <taxon>Halorussus</taxon>
    </lineage>
</organism>
<comment type="caution">
    <text evidence="2">The sequence shown here is derived from an EMBL/GenBank/DDBJ whole genome shotgun (WGS) entry which is preliminary data.</text>
</comment>
<reference evidence="2 3" key="1">
    <citation type="journal article" date="2019" name="Int. J. Syst. Evol. Microbiol.">
        <title>The Global Catalogue of Microorganisms (GCM) 10K type strain sequencing project: providing services to taxonomists for standard genome sequencing and annotation.</title>
        <authorList>
            <consortium name="The Broad Institute Genomics Platform"/>
            <consortium name="The Broad Institute Genome Sequencing Center for Infectious Disease"/>
            <person name="Wu L."/>
            <person name="Ma J."/>
        </authorList>
    </citation>
    <scope>NUCLEOTIDE SEQUENCE [LARGE SCALE GENOMIC DNA]</scope>
    <source>
        <strain evidence="2 3">XZYJ18</strain>
    </source>
</reference>